<evidence type="ECO:0000313" key="2">
    <source>
        <dbReference type="Proteomes" id="UP000183085"/>
    </source>
</evidence>
<protein>
    <recommendedName>
        <fullName evidence="3">DUF4435 domain-containing protein</fullName>
    </recommendedName>
</protein>
<dbReference type="Proteomes" id="UP000183085">
    <property type="component" value="Unassembled WGS sequence"/>
</dbReference>
<gene>
    <name evidence="1" type="ORF">AUJ95_01325</name>
</gene>
<evidence type="ECO:0000313" key="1">
    <source>
        <dbReference type="EMBL" id="OIP42781.1"/>
    </source>
</evidence>
<reference evidence="1 2" key="1">
    <citation type="journal article" date="2016" name="Environ. Microbiol.">
        <title>Genomic resolution of a cold subsurface aquifer community provides metabolic insights for novel microbes adapted to high CO concentrations.</title>
        <authorList>
            <person name="Probst A.J."/>
            <person name="Castelle C.J."/>
            <person name="Singh A."/>
            <person name="Brown C.T."/>
            <person name="Anantharaman K."/>
            <person name="Sharon I."/>
            <person name="Hug L.A."/>
            <person name="Burstein D."/>
            <person name="Emerson J.B."/>
            <person name="Thomas B.C."/>
            <person name="Banfield J.F."/>
        </authorList>
    </citation>
    <scope>NUCLEOTIDE SEQUENCE [LARGE SCALE GENOMIC DNA]</scope>
    <source>
        <strain evidence="1">CG2_30_40_21</strain>
    </source>
</reference>
<organism evidence="1 2">
    <name type="scientific">Candidatus Desantisbacteria bacterium CG2_30_40_21</name>
    <dbReference type="NCBI Taxonomy" id="1817895"/>
    <lineage>
        <taxon>Bacteria</taxon>
        <taxon>Candidatus Desantisiibacteriota</taxon>
    </lineage>
</organism>
<dbReference type="STRING" id="1817895.AUJ95_01325"/>
<accession>A0A1J5E371</accession>
<proteinExistence type="predicted"/>
<sequence length="228" mass="25802">MDKSIKIESTRLLVVEGKDECNFFKALLKHLKIDGVQLVDIGGKDKFKTEFQLLCNLENFNKIKRLGFIRDAETNPAKSAFDSICGVLKKHNLPIPVNINKIRNDTDPYVGIFIMPDNSGEGMLENLCLKTIESLPQYDCVDGFISCFVQHQPQNEKEKFNEPKAKVQTYLASRSPIVESLGLGAQKGYWDFNHLCLDDMKKFLESLFPEGILGQDSKAELTLVVKKK</sequence>
<evidence type="ECO:0008006" key="3">
    <source>
        <dbReference type="Google" id="ProtNLM"/>
    </source>
</evidence>
<name>A0A1J5E371_9BACT</name>
<dbReference type="AlphaFoldDB" id="A0A1J5E371"/>
<dbReference type="EMBL" id="MNYI01000038">
    <property type="protein sequence ID" value="OIP42781.1"/>
    <property type="molecule type" value="Genomic_DNA"/>
</dbReference>
<dbReference type="InterPro" id="IPR024508">
    <property type="entry name" value="DUF3226"/>
</dbReference>
<comment type="caution">
    <text evidence="1">The sequence shown here is derived from an EMBL/GenBank/DDBJ whole genome shotgun (WGS) entry which is preliminary data.</text>
</comment>
<dbReference type="Pfam" id="PF11536">
    <property type="entry name" value="DUF3226"/>
    <property type="match status" value="1"/>
</dbReference>